<dbReference type="Proteomes" id="UP000199048">
    <property type="component" value="Unassembled WGS sequence"/>
</dbReference>
<feature type="transmembrane region" description="Helical" evidence="6">
    <location>
        <begin position="325"/>
        <end position="348"/>
    </location>
</feature>
<dbReference type="RefSeq" id="WP_092041589.1">
    <property type="nucleotide sequence ID" value="NZ_FOTK01000013.1"/>
</dbReference>
<evidence type="ECO:0000256" key="2">
    <source>
        <dbReference type="ARBA" id="ARBA00022475"/>
    </source>
</evidence>
<proteinExistence type="predicted"/>
<dbReference type="InterPro" id="IPR050833">
    <property type="entry name" value="Poly_Biosynth_Transport"/>
</dbReference>
<accession>A0A1I4LCH7</accession>
<feature type="transmembrane region" description="Helical" evidence="6">
    <location>
        <begin position="27"/>
        <end position="47"/>
    </location>
</feature>
<sequence length="451" mass="46272">MSATALPALSKLAAAGQRLHALREGPARAALTVFVIRVGAAGFAYAAQVLAARLMGWDAYGIFAAVWVWTAMLGHTLTLGLSQGACRFVPTDQARGDLDLARGYLRAGALVTGGAALTVAGLGAALLWLEPGLFAPAYRAPIAVALCVMPLFALQDYLEGVARSQNWVGLAIAPPYLLRQSLMMACMIGAVLLGAPPRAEVAMACMLVAAAIATALQAGLLLARLRADLPAGPQRYQWRTWLGTSLPIAGIDLANAGFTFVDVIVLGALVSPAELGLYFAATRIQQFVVFVHFAASAATLQRYSAAHARADRPLLADLVRRQGRLTAGATALVGAGIVGLSPLLLAMFGPGLGSSVPILAVLVAGSVAASLFGPGEDLLTMLGGERLCAGITAFMLIVAGALCLMLIPLLGPLGAALAVALATIVRAGLLARAAGRLHGLPTPIWSAGAIR</sequence>
<evidence type="ECO:0000313" key="7">
    <source>
        <dbReference type="EMBL" id="SFL88503.1"/>
    </source>
</evidence>
<dbReference type="OrthoDB" id="9800982at2"/>
<feature type="transmembrane region" description="Helical" evidence="6">
    <location>
        <begin position="135"/>
        <end position="155"/>
    </location>
</feature>
<evidence type="ECO:0000256" key="1">
    <source>
        <dbReference type="ARBA" id="ARBA00004651"/>
    </source>
</evidence>
<feature type="transmembrane region" description="Helical" evidence="6">
    <location>
        <begin position="201"/>
        <end position="225"/>
    </location>
</feature>
<keyword evidence="8" id="KW-1185">Reference proteome</keyword>
<dbReference type="EMBL" id="FOTK01000013">
    <property type="protein sequence ID" value="SFL88503.1"/>
    <property type="molecule type" value="Genomic_DNA"/>
</dbReference>
<evidence type="ECO:0000256" key="5">
    <source>
        <dbReference type="ARBA" id="ARBA00023136"/>
    </source>
</evidence>
<organism evidence="7 8">
    <name type="scientific">Methylobacterium pseudosasicola</name>
    <dbReference type="NCBI Taxonomy" id="582667"/>
    <lineage>
        <taxon>Bacteria</taxon>
        <taxon>Pseudomonadati</taxon>
        <taxon>Pseudomonadota</taxon>
        <taxon>Alphaproteobacteria</taxon>
        <taxon>Hyphomicrobiales</taxon>
        <taxon>Methylobacteriaceae</taxon>
        <taxon>Methylobacterium</taxon>
    </lineage>
</organism>
<comment type="subcellular location">
    <subcellularLocation>
        <location evidence="1">Cell membrane</location>
        <topology evidence="1">Multi-pass membrane protein</topology>
    </subcellularLocation>
</comment>
<feature type="transmembrane region" description="Helical" evidence="6">
    <location>
        <begin position="103"/>
        <end position="129"/>
    </location>
</feature>
<feature type="transmembrane region" description="Helical" evidence="6">
    <location>
        <begin position="413"/>
        <end position="431"/>
    </location>
</feature>
<evidence type="ECO:0000256" key="4">
    <source>
        <dbReference type="ARBA" id="ARBA00022989"/>
    </source>
</evidence>
<keyword evidence="3 6" id="KW-0812">Transmembrane</keyword>
<feature type="transmembrane region" description="Helical" evidence="6">
    <location>
        <begin position="246"/>
        <end position="272"/>
    </location>
</feature>
<feature type="transmembrane region" description="Helical" evidence="6">
    <location>
        <begin position="354"/>
        <end position="375"/>
    </location>
</feature>
<gene>
    <name evidence="7" type="ORF">SAMN05192568_101344</name>
</gene>
<evidence type="ECO:0000313" key="8">
    <source>
        <dbReference type="Proteomes" id="UP000199048"/>
    </source>
</evidence>
<feature type="transmembrane region" description="Helical" evidence="6">
    <location>
        <begin position="176"/>
        <end position="195"/>
    </location>
</feature>
<protein>
    <submittedName>
        <fullName evidence="7">Membrane protein involved in the export of O-antigen and teichoic acid</fullName>
    </submittedName>
</protein>
<keyword evidence="2" id="KW-1003">Cell membrane</keyword>
<dbReference type="PANTHER" id="PTHR30250">
    <property type="entry name" value="PST FAMILY PREDICTED COLANIC ACID TRANSPORTER"/>
    <property type="match status" value="1"/>
</dbReference>
<dbReference type="GO" id="GO:0005886">
    <property type="term" value="C:plasma membrane"/>
    <property type="evidence" value="ECO:0007669"/>
    <property type="project" value="UniProtKB-SubCell"/>
</dbReference>
<evidence type="ECO:0000256" key="3">
    <source>
        <dbReference type="ARBA" id="ARBA00022692"/>
    </source>
</evidence>
<feature type="transmembrane region" description="Helical" evidence="6">
    <location>
        <begin position="387"/>
        <end position="407"/>
    </location>
</feature>
<feature type="transmembrane region" description="Helical" evidence="6">
    <location>
        <begin position="59"/>
        <end position="82"/>
    </location>
</feature>
<dbReference type="PANTHER" id="PTHR30250:SF11">
    <property type="entry name" value="O-ANTIGEN TRANSPORTER-RELATED"/>
    <property type="match status" value="1"/>
</dbReference>
<dbReference type="STRING" id="582667.SAMN05192568_101344"/>
<reference evidence="8" key="1">
    <citation type="submission" date="2016-10" db="EMBL/GenBank/DDBJ databases">
        <authorList>
            <person name="Varghese N."/>
            <person name="Submissions S."/>
        </authorList>
    </citation>
    <scope>NUCLEOTIDE SEQUENCE [LARGE SCALE GENOMIC DNA]</scope>
    <source>
        <strain evidence="8">BL36</strain>
    </source>
</reference>
<evidence type="ECO:0000256" key="6">
    <source>
        <dbReference type="SAM" id="Phobius"/>
    </source>
</evidence>
<keyword evidence="5 6" id="KW-0472">Membrane</keyword>
<keyword evidence="4 6" id="KW-1133">Transmembrane helix</keyword>
<name>A0A1I4LCH7_9HYPH</name>
<dbReference type="AlphaFoldDB" id="A0A1I4LCH7"/>